<evidence type="ECO:0000313" key="3">
    <source>
        <dbReference type="Proteomes" id="UP001457282"/>
    </source>
</evidence>
<dbReference type="InterPro" id="IPR025659">
    <property type="entry name" value="Tubby-like_C"/>
</dbReference>
<evidence type="ECO:0000313" key="2">
    <source>
        <dbReference type="EMBL" id="KAK9927110.1"/>
    </source>
</evidence>
<reference evidence="2 3" key="1">
    <citation type="journal article" date="2023" name="G3 (Bethesda)">
        <title>A chromosome-length genome assembly and annotation of blackberry (Rubus argutus, cv. 'Hillquist').</title>
        <authorList>
            <person name="Bruna T."/>
            <person name="Aryal R."/>
            <person name="Dudchenko O."/>
            <person name="Sargent D.J."/>
            <person name="Mead D."/>
            <person name="Buti M."/>
            <person name="Cavallini A."/>
            <person name="Hytonen T."/>
            <person name="Andres J."/>
            <person name="Pham M."/>
            <person name="Weisz D."/>
            <person name="Mascagni F."/>
            <person name="Usai G."/>
            <person name="Natali L."/>
            <person name="Bassil N."/>
            <person name="Fernandez G.E."/>
            <person name="Lomsadze A."/>
            <person name="Armour M."/>
            <person name="Olukolu B."/>
            <person name="Poorten T."/>
            <person name="Britton C."/>
            <person name="Davik J."/>
            <person name="Ashrafi H."/>
            <person name="Aiden E.L."/>
            <person name="Borodovsky M."/>
            <person name="Worthington M."/>
        </authorList>
    </citation>
    <scope>NUCLEOTIDE SEQUENCE [LARGE SCALE GENOMIC DNA]</scope>
    <source>
        <strain evidence="2">PI 553951</strain>
    </source>
</reference>
<dbReference type="Gene3D" id="2.40.160.200">
    <property type="entry name" value="LURP1-related"/>
    <property type="match status" value="1"/>
</dbReference>
<dbReference type="PANTHER" id="PTHR31087:SF14">
    <property type="entry name" value="PROTEIN LURP-ONE-RELATED 17"/>
    <property type="match status" value="1"/>
</dbReference>
<gene>
    <name evidence="2" type="ORF">M0R45_024312</name>
</gene>
<dbReference type="SUPFAM" id="SSF54518">
    <property type="entry name" value="Tubby C-terminal domain-like"/>
    <property type="match status" value="1"/>
</dbReference>
<proteinExistence type="inferred from homology"/>
<dbReference type="PANTHER" id="PTHR31087">
    <property type="match status" value="1"/>
</dbReference>
<keyword evidence="3" id="KW-1185">Reference proteome</keyword>
<dbReference type="EMBL" id="JBEDUW010000005">
    <property type="protein sequence ID" value="KAK9927110.1"/>
    <property type="molecule type" value="Genomic_DNA"/>
</dbReference>
<dbReference type="AlphaFoldDB" id="A0AAW1WQR9"/>
<evidence type="ECO:0008006" key="4">
    <source>
        <dbReference type="Google" id="ProtNLM"/>
    </source>
</evidence>
<organism evidence="2 3">
    <name type="scientific">Rubus argutus</name>
    <name type="common">Southern blackberry</name>
    <dbReference type="NCBI Taxonomy" id="59490"/>
    <lineage>
        <taxon>Eukaryota</taxon>
        <taxon>Viridiplantae</taxon>
        <taxon>Streptophyta</taxon>
        <taxon>Embryophyta</taxon>
        <taxon>Tracheophyta</taxon>
        <taxon>Spermatophyta</taxon>
        <taxon>Magnoliopsida</taxon>
        <taxon>eudicotyledons</taxon>
        <taxon>Gunneridae</taxon>
        <taxon>Pentapetalae</taxon>
        <taxon>rosids</taxon>
        <taxon>fabids</taxon>
        <taxon>Rosales</taxon>
        <taxon>Rosaceae</taxon>
        <taxon>Rosoideae</taxon>
        <taxon>Rosoideae incertae sedis</taxon>
        <taxon>Rubus</taxon>
    </lineage>
</organism>
<accession>A0AAW1WQR9</accession>
<evidence type="ECO:0000256" key="1">
    <source>
        <dbReference type="ARBA" id="ARBA00005437"/>
    </source>
</evidence>
<protein>
    <recommendedName>
        <fullName evidence="4">Protein LURP-one-related 17</fullName>
    </recommendedName>
</protein>
<sequence length="230" mass="25757">MKIFPFLKSLSRTVHEEQSEHDQQYETGIDSSGPSGPCTSISLTVWKKSLVISCKGFTVIDSNGDLVYRVDNYVGHPQEVTLMDGSGKSVLTMRRNKKFSLVDSWFVYEGEGGDYCTARRTTRAASKSWPEFCVRKNMNLLNANPNILAHVYREASGSHKRRAYVIEGSYTHRSCKVLDECSRNVVAEIKRKEANVGGVSYGVEVFDLIVHPGFDPGFAMALVILLDQMF</sequence>
<dbReference type="InterPro" id="IPR038595">
    <property type="entry name" value="LOR_sf"/>
</dbReference>
<dbReference type="Proteomes" id="UP001457282">
    <property type="component" value="Unassembled WGS sequence"/>
</dbReference>
<comment type="caution">
    <text evidence="2">The sequence shown here is derived from an EMBL/GenBank/DDBJ whole genome shotgun (WGS) entry which is preliminary data.</text>
</comment>
<dbReference type="Pfam" id="PF04525">
    <property type="entry name" value="LOR"/>
    <property type="match status" value="1"/>
</dbReference>
<name>A0AAW1WQR9_RUBAR</name>
<dbReference type="InterPro" id="IPR007612">
    <property type="entry name" value="LOR"/>
</dbReference>
<comment type="similarity">
    <text evidence="1">Belongs to the LOR family.</text>
</comment>